<dbReference type="InterPro" id="IPR002934">
    <property type="entry name" value="Polymerase_NTP_transf_dom"/>
</dbReference>
<dbReference type="CDD" id="cd05403">
    <property type="entry name" value="NT_KNTase_like"/>
    <property type="match status" value="1"/>
</dbReference>
<evidence type="ECO:0000256" key="2">
    <source>
        <dbReference type="ARBA" id="ARBA00023251"/>
    </source>
</evidence>
<accession>A0AAU1HZ58</accession>
<keyword evidence="6" id="KW-0548">Nucleotidyltransferase</keyword>
<feature type="domain" description="Adenylyltransferase AadA C-terminal" evidence="5">
    <location>
        <begin position="143"/>
        <end position="243"/>
    </location>
</feature>
<dbReference type="InterPro" id="IPR043519">
    <property type="entry name" value="NT_sf"/>
</dbReference>
<feature type="domain" description="Polymerase nucleotidyl transferase" evidence="4">
    <location>
        <begin position="25"/>
        <end position="79"/>
    </location>
</feature>
<proteinExistence type="predicted"/>
<dbReference type="Gene3D" id="3.30.460.10">
    <property type="entry name" value="Beta Polymerase, domain 2"/>
    <property type="match status" value="1"/>
</dbReference>
<dbReference type="PIRSF" id="PIRSF000819">
    <property type="entry name" value="Streptomycin_3-adenylyltransf"/>
    <property type="match status" value="1"/>
</dbReference>
<dbReference type="InterPro" id="IPR025184">
    <property type="entry name" value="AadA_C"/>
</dbReference>
<evidence type="ECO:0000259" key="5">
    <source>
        <dbReference type="Pfam" id="PF13427"/>
    </source>
</evidence>
<dbReference type="SUPFAM" id="SSF81301">
    <property type="entry name" value="Nucleotidyltransferase"/>
    <property type="match status" value="1"/>
</dbReference>
<evidence type="ECO:0000313" key="6">
    <source>
        <dbReference type="EMBL" id="WTP87886.1"/>
    </source>
</evidence>
<protein>
    <submittedName>
        <fullName evidence="6">Aminoglycoside adenylyltransferase family protein</fullName>
    </submittedName>
</protein>
<dbReference type="GO" id="GO:0046677">
    <property type="term" value="P:response to antibiotic"/>
    <property type="evidence" value="ECO:0007669"/>
    <property type="project" value="UniProtKB-KW"/>
</dbReference>
<dbReference type="AlphaFoldDB" id="A0AAU1HZ58"/>
<dbReference type="EMBL" id="CP108140">
    <property type="protein sequence ID" value="WTP87886.1"/>
    <property type="molecule type" value="Genomic_DNA"/>
</dbReference>
<gene>
    <name evidence="6" type="ORF">OG477_22140</name>
</gene>
<evidence type="ECO:0000256" key="3">
    <source>
        <dbReference type="ARBA" id="ARBA00047831"/>
    </source>
</evidence>
<reference evidence="6" key="1">
    <citation type="submission" date="2022-10" db="EMBL/GenBank/DDBJ databases">
        <title>The complete genomes of actinobacterial strains from the NBC collection.</title>
        <authorList>
            <person name="Joergensen T.S."/>
            <person name="Alvarez Arevalo M."/>
            <person name="Sterndorff E.B."/>
            <person name="Faurdal D."/>
            <person name="Vuksanovic O."/>
            <person name="Mourched A.-S."/>
            <person name="Charusanti P."/>
            <person name="Shaw S."/>
            <person name="Blin K."/>
            <person name="Weber T."/>
        </authorList>
    </citation>
    <scope>NUCLEOTIDE SEQUENCE</scope>
    <source>
        <strain evidence="6">NBC 00180</strain>
    </source>
</reference>
<keyword evidence="2" id="KW-0046">Antibiotic resistance</keyword>
<organism evidence="6">
    <name type="scientific">Streptomyces sp. NBC_00180</name>
    <dbReference type="NCBI Taxonomy" id="2903632"/>
    <lineage>
        <taxon>Bacteria</taxon>
        <taxon>Bacillati</taxon>
        <taxon>Actinomycetota</taxon>
        <taxon>Actinomycetes</taxon>
        <taxon>Kitasatosporales</taxon>
        <taxon>Streptomycetaceae</taxon>
        <taxon>Streptomyces</taxon>
    </lineage>
</organism>
<name>A0AAU1HZ58_9ACTN</name>
<sequence length="251" mass="27277">MHAPEASLLPLLPLLRHTFGTSLLGIYLHGSATLGGLRPHSDIDVLVVVSEPTTHGQRRALVEELLNVSGGAARPVELIVVVQDEVRPWRYPPPCEFLYGEWLRDEYERGTLPGPEPMPDLAPLLTMVLLADAPLHGPPPADLLAPVPPADLRRAITAGVPELLAELDTDTRNVLLTLARIWTTLATGTIRSKDAAADWALARLPAEHRPALEHGGAVYLGDEEERRGDDVLPGVRPCADHLVRAIERQTS</sequence>
<dbReference type="Pfam" id="PF13427">
    <property type="entry name" value="AadA_C"/>
    <property type="match status" value="1"/>
</dbReference>
<comment type="catalytic activity">
    <reaction evidence="3">
        <text>spectinomycin + ATP = 9-O-adenylylspectinomycin + diphosphate</text>
        <dbReference type="Rhea" id="RHEA:63228"/>
        <dbReference type="ChEBI" id="CHEBI:30616"/>
        <dbReference type="ChEBI" id="CHEBI:33019"/>
        <dbReference type="ChEBI" id="CHEBI:146260"/>
        <dbReference type="ChEBI" id="CHEBI:146261"/>
    </reaction>
</comment>
<dbReference type="GO" id="GO:0070566">
    <property type="term" value="F:adenylyltransferase activity"/>
    <property type="evidence" value="ECO:0007669"/>
    <property type="project" value="InterPro"/>
</dbReference>
<keyword evidence="1" id="KW-0808">Transferase</keyword>
<evidence type="ECO:0000256" key="1">
    <source>
        <dbReference type="ARBA" id="ARBA00022679"/>
    </source>
</evidence>
<evidence type="ECO:0000259" key="4">
    <source>
        <dbReference type="Pfam" id="PF01909"/>
    </source>
</evidence>
<dbReference type="InterPro" id="IPR024172">
    <property type="entry name" value="AadA/Aad9"/>
</dbReference>
<dbReference type="Pfam" id="PF01909">
    <property type="entry name" value="NTP_transf_2"/>
    <property type="match status" value="1"/>
</dbReference>
<dbReference type="NCBIfam" id="NF010309">
    <property type="entry name" value="PRK13746.1"/>
    <property type="match status" value="1"/>
</dbReference>